<feature type="domain" description="RH2" evidence="5">
    <location>
        <begin position="312"/>
        <end position="403"/>
    </location>
</feature>
<dbReference type="GO" id="GO:0060271">
    <property type="term" value="P:cilium assembly"/>
    <property type="evidence" value="ECO:0007669"/>
    <property type="project" value="TreeGrafter"/>
</dbReference>
<dbReference type="PANTHER" id="PTHR21502:SF4">
    <property type="entry name" value="RILP-LIKE PROTEIN HOMOLOG"/>
    <property type="match status" value="1"/>
</dbReference>
<evidence type="ECO:0008006" key="8">
    <source>
        <dbReference type="Google" id="ProtNLM"/>
    </source>
</evidence>
<evidence type="ECO:0000256" key="1">
    <source>
        <dbReference type="ARBA" id="ARBA00023054"/>
    </source>
</evidence>
<dbReference type="SUPFAM" id="SSF161256">
    <property type="entry name" value="RILP dimerisation region"/>
    <property type="match status" value="1"/>
</dbReference>
<dbReference type="GO" id="GO:0051959">
    <property type="term" value="F:dynein light intermediate chain binding"/>
    <property type="evidence" value="ECO:0007669"/>
    <property type="project" value="TreeGrafter"/>
</dbReference>
<keyword evidence="7" id="KW-1185">Reference proteome</keyword>
<dbReference type="GO" id="GO:0005737">
    <property type="term" value="C:cytoplasm"/>
    <property type="evidence" value="ECO:0007669"/>
    <property type="project" value="TreeGrafter"/>
</dbReference>
<dbReference type="VEuPathDB" id="VectorBase:AQUA003450"/>
<dbReference type="InterPro" id="IPR051241">
    <property type="entry name" value="DZIP_RILPL"/>
</dbReference>
<dbReference type="Proteomes" id="UP000076407">
    <property type="component" value="Unassembled WGS sequence"/>
</dbReference>
<dbReference type="GO" id="GO:0031267">
    <property type="term" value="F:small GTPase binding"/>
    <property type="evidence" value="ECO:0007669"/>
    <property type="project" value="TreeGrafter"/>
</dbReference>
<dbReference type="Pfam" id="PF09744">
    <property type="entry name" value="RH1"/>
    <property type="match status" value="1"/>
</dbReference>
<name>A0A182X0Y3_ANOQN</name>
<evidence type="ECO:0000256" key="2">
    <source>
        <dbReference type="SAM" id="Coils"/>
    </source>
</evidence>
<feature type="compositionally biased region" description="Polar residues" evidence="3">
    <location>
        <begin position="168"/>
        <end position="178"/>
    </location>
</feature>
<dbReference type="CDD" id="cd14445">
    <property type="entry name" value="RILP-like"/>
    <property type="match status" value="1"/>
</dbReference>
<dbReference type="GO" id="GO:0036064">
    <property type="term" value="C:ciliary basal body"/>
    <property type="evidence" value="ECO:0007669"/>
    <property type="project" value="TreeGrafter"/>
</dbReference>
<feature type="domain" description="RH1" evidence="4">
    <location>
        <begin position="40"/>
        <end position="128"/>
    </location>
</feature>
<dbReference type="STRING" id="34691.A0A182X0Y3"/>
<dbReference type="PROSITE" id="PS51776">
    <property type="entry name" value="RH1"/>
    <property type="match status" value="1"/>
</dbReference>
<organism evidence="6 7">
    <name type="scientific">Anopheles quadriannulatus</name>
    <name type="common">Mosquito</name>
    <dbReference type="NCBI Taxonomy" id="34691"/>
    <lineage>
        <taxon>Eukaryota</taxon>
        <taxon>Metazoa</taxon>
        <taxon>Ecdysozoa</taxon>
        <taxon>Arthropoda</taxon>
        <taxon>Hexapoda</taxon>
        <taxon>Insecta</taxon>
        <taxon>Pterygota</taxon>
        <taxon>Neoptera</taxon>
        <taxon>Endopterygota</taxon>
        <taxon>Diptera</taxon>
        <taxon>Nematocera</taxon>
        <taxon>Culicoidea</taxon>
        <taxon>Culicidae</taxon>
        <taxon>Anophelinae</taxon>
        <taxon>Anopheles</taxon>
    </lineage>
</organism>
<feature type="region of interest" description="Disordered" evidence="3">
    <location>
        <begin position="165"/>
        <end position="207"/>
    </location>
</feature>
<dbReference type="PROSITE" id="PS51777">
    <property type="entry name" value="RH2"/>
    <property type="match status" value="1"/>
</dbReference>
<dbReference type="InterPro" id="IPR034743">
    <property type="entry name" value="RH1"/>
</dbReference>
<proteinExistence type="predicted"/>
<accession>A0A182X0Y3</accession>
<dbReference type="EnsemblMetazoa" id="AQUA003450-RA">
    <property type="protein sequence ID" value="AQUA003450-PA"/>
    <property type="gene ID" value="AQUA003450"/>
</dbReference>
<feature type="coiled-coil region" evidence="2">
    <location>
        <begin position="209"/>
        <end position="347"/>
    </location>
</feature>
<dbReference type="PANTHER" id="PTHR21502">
    <property type="entry name" value="ZINC FINGER PROTEIN DZIP1"/>
    <property type="match status" value="1"/>
</dbReference>
<evidence type="ECO:0000259" key="5">
    <source>
        <dbReference type="PROSITE" id="PS51777"/>
    </source>
</evidence>
<dbReference type="AlphaFoldDB" id="A0A182X0Y3"/>
<protein>
    <recommendedName>
        <fullName evidence="8">RH1 domain-containing protein</fullName>
    </recommendedName>
</protein>
<reference evidence="6" key="1">
    <citation type="submission" date="2020-05" db="UniProtKB">
        <authorList>
            <consortium name="EnsemblMetazoa"/>
        </authorList>
    </citation>
    <scope>IDENTIFICATION</scope>
    <source>
        <strain evidence="6">SANGQUA</strain>
    </source>
</reference>
<evidence type="ECO:0000259" key="4">
    <source>
        <dbReference type="PROSITE" id="PS51776"/>
    </source>
</evidence>
<feature type="region of interest" description="Disordered" evidence="3">
    <location>
        <begin position="348"/>
        <end position="396"/>
    </location>
</feature>
<evidence type="ECO:0000256" key="3">
    <source>
        <dbReference type="SAM" id="MobiDB-lite"/>
    </source>
</evidence>
<dbReference type="InterPro" id="IPR034744">
    <property type="entry name" value="RH2"/>
</dbReference>
<evidence type="ECO:0000313" key="6">
    <source>
        <dbReference type="EnsemblMetazoa" id="AQUA003450-PA"/>
    </source>
</evidence>
<dbReference type="Gene3D" id="1.20.58.1770">
    <property type="match status" value="1"/>
</dbReference>
<evidence type="ECO:0000313" key="7">
    <source>
        <dbReference type="Proteomes" id="UP000076407"/>
    </source>
</evidence>
<keyword evidence="1 2" id="KW-0175">Coiled coil</keyword>
<sequence>KNTFQQHKEKKTCALTHIDTHRSYSLAKTKPLSNISGSPRSSSSKMNVAEKFSVVDVYDLALEIGKEFETIIDANGVNAVSGLITKVVNALELMETLICQNESENGNLQELQEKIAQLEAEKEQKAASRSRYEKELEAIEDQWRTEAKELFQVIDKLQEENRKLQRGIAQSASESTNQSDERSRNGGTNGGFPNDSDALEPEADSVLKKSEHKIKLSQLEEKLKRKEMELCEKMAEIESLSSQNDRLKKVVSESRRRQKLSHNQIITLCEERADFLAQIQDQHHEIKALRMQLGLAEKENEDLANRVNEDERPRFSTVELKEMLTDRNELKARVSDLEQELMTCQAIGTGTENDHSKPNALAKEPSNEGPAADFSDLPVQGPLPYEPEDAPWKKSSESGIRKFFRKLFNETSSDCSSFSQRSLSTLSKMALSSGPHSDIPI</sequence>